<feature type="transmembrane region" description="Helical" evidence="1">
    <location>
        <begin position="321"/>
        <end position="344"/>
    </location>
</feature>
<accession>A0A183I0Q3</accession>
<evidence type="ECO:0000256" key="1">
    <source>
        <dbReference type="SAM" id="Phobius"/>
    </source>
</evidence>
<keyword evidence="3" id="KW-1185">Reference proteome</keyword>
<proteinExistence type="predicted"/>
<protein>
    <submittedName>
        <fullName evidence="4">Transmembrane protein</fullName>
    </submittedName>
</protein>
<evidence type="ECO:0000313" key="3">
    <source>
        <dbReference type="Proteomes" id="UP000267606"/>
    </source>
</evidence>
<name>A0A183I0Q3_9BILA</name>
<reference evidence="4" key="1">
    <citation type="submission" date="2016-06" db="UniProtKB">
        <authorList>
            <consortium name="WormBaseParasite"/>
        </authorList>
    </citation>
    <scope>IDENTIFICATION</scope>
</reference>
<keyword evidence="1" id="KW-0812">Transmembrane</keyword>
<organism evidence="4">
    <name type="scientific">Onchocerca flexuosa</name>
    <dbReference type="NCBI Taxonomy" id="387005"/>
    <lineage>
        <taxon>Eukaryota</taxon>
        <taxon>Metazoa</taxon>
        <taxon>Ecdysozoa</taxon>
        <taxon>Nematoda</taxon>
        <taxon>Chromadorea</taxon>
        <taxon>Rhabditida</taxon>
        <taxon>Spirurina</taxon>
        <taxon>Spiruromorpha</taxon>
        <taxon>Filarioidea</taxon>
        <taxon>Onchocercidae</taxon>
        <taxon>Onchocerca</taxon>
    </lineage>
</organism>
<gene>
    <name evidence="2" type="ORF">OFLC_LOCUS13315</name>
</gene>
<dbReference type="AlphaFoldDB" id="A0A183I0Q3"/>
<keyword evidence="1" id="KW-1133">Transmembrane helix</keyword>
<evidence type="ECO:0000313" key="2">
    <source>
        <dbReference type="EMBL" id="VDP13430.1"/>
    </source>
</evidence>
<dbReference type="WBParaSite" id="OFLC_0001331601-mRNA-1">
    <property type="protein sequence ID" value="OFLC_0001331601-mRNA-1"/>
    <property type="gene ID" value="OFLC_0001331601"/>
</dbReference>
<feature type="transmembrane region" description="Helical" evidence="1">
    <location>
        <begin position="365"/>
        <end position="383"/>
    </location>
</feature>
<reference evidence="2 3" key="2">
    <citation type="submission" date="2018-11" db="EMBL/GenBank/DDBJ databases">
        <authorList>
            <consortium name="Pathogen Informatics"/>
        </authorList>
    </citation>
    <scope>NUCLEOTIDE SEQUENCE [LARGE SCALE GENOMIC DNA]</scope>
</reference>
<dbReference type="EMBL" id="UZAJ01040140">
    <property type="protein sequence ID" value="VDP13430.1"/>
    <property type="molecule type" value="Genomic_DNA"/>
</dbReference>
<keyword evidence="1" id="KW-0472">Membrane</keyword>
<evidence type="ECO:0000313" key="4">
    <source>
        <dbReference type="WBParaSite" id="OFLC_0001331601-mRNA-1"/>
    </source>
</evidence>
<dbReference type="Proteomes" id="UP000267606">
    <property type="component" value="Unassembled WGS sequence"/>
</dbReference>
<sequence>MRRRNNSFSLASFIRVRYFDKNVAWKIAAAVFATNDFKCHRWSGIVIILHSGAPPGARVSTMVTKYMTPVITAQANFTYESHASNIEELKFVIPKETVKGLSKHPNVTFAIQITRKSCKAIKLCFGNKTNLFRHLDLLSKVKLTEANYNKKLSRQVNALVERSTYEVDACEGMTAIEWEFPKFWSWSNTSQTKGYMHYSALHQAGVPSTYRSKMSGLSNVETIILQNDVQSKPKKLGIEVRHGPTLFNVPVEETTPAFTTFYETFDLWSSSKELYFVLAQDANKCGARFSAPLTTHTFMKRDLIFNFRPGMVYRIRKGVNIWSIPIGFIVGTCVGVFGAGFLLCRNTKSFYKRWNAQMKKTYGKFATADVSFYFFVISFLQTVTTAGTEGTTVGGGVSQMTGASQIGDTTLGATSNVGGENHFVISAQEIRSDKNEKVENLLMSK</sequence>